<keyword evidence="3" id="KW-0805">Transcription regulation</keyword>
<dbReference type="InterPro" id="IPR052360">
    <property type="entry name" value="Transcr_Regulatory_Proteins"/>
</dbReference>
<name>A0A4S2MXT8_9PEZI</name>
<dbReference type="GO" id="GO:0003677">
    <property type="term" value="F:DNA binding"/>
    <property type="evidence" value="ECO:0007669"/>
    <property type="project" value="UniProtKB-KW"/>
</dbReference>
<keyword evidence="4" id="KW-0238">DNA-binding</keyword>
<evidence type="ECO:0000256" key="6">
    <source>
        <dbReference type="ARBA" id="ARBA00023242"/>
    </source>
</evidence>
<dbReference type="PANTHER" id="PTHR36206:SF13">
    <property type="entry name" value="TRANSCRIPTIONAL REGULATORY PROTEIN MOC3"/>
    <property type="match status" value="1"/>
</dbReference>
<evidence type="ECO:0000313" key="10">
    <source>
        <dbReference type="Proteomes" id="UP000298138"/>
    </source>
</evidence>
<evidence type="ECO:0000256" key="3">
    <source>
        <dbReference type="ARBA" id="ARBA00023015"/>
    </source>
</evidence>
<dbReference type="InParanoid" id="A0A4S2MXT8"/>
<evidence type="ECO:0000256" key="4">
    <source>
        <dbReference type="ARBA" id="ARBA00023125"/>
    </source>
</evidence>
<feature type="domain" description="Zn(2)-C6 fungal-type" evidence="8">
    <location>
        <begin position="70"/>
        <end position="98"/>
    </location>
</feature>
<dbReference type="PANTHER" id="PTHR36206">
    <property type="entry name" value="ASPERCRYPTIN BIOSYNTHESIS CLUSTER-SPECIFIC TRANSCRIPTION REGULATOR ATNN-RELATED"/>
    <property type="match status" value="1"/>
</dbReference>
<dbReference type="EMBL" id="ML220119">
    <property type="protein sequence ID" value="TGZ81500.1"/>
    <property type="molecule type" value="Genomic_DNA"/>
</dbReference>
<dbReference type="STRING" id="341454.A0A4S2MXT8"/>
<evidence type="ECO:0000313" key="9">
    <source>
        <dbReference type="EMBL" id="TGZ81500.1"/>
    </source>
</evidence>
<feature type="compositionally biased region" description="Basic and acidic residues" evidence="7">
    <location>
        <begin position="313"/>
        <end position="323"/>
    </location>
</feature>
<gene>
    <name evidence="9" type="ORF">EX30DRAFT_264649</name>
</gene>
<dbReference type="AlphaFoldDB" id="A0A4S2MXT8"/>
<feature type="compositionally biased region" description="Low complexity" evidence="7">
    <location>
        <begin position="31"/>
        <end position="50"/>
    </location>
</feature>
<feature type="compositionally biased region" description="Low complexity" evidence="7">
    <location>
        <begin position="261"/>
        <end position="289"/>
    </location>
</feature>
<dbReference type="SUPFAM" id="SSF57701">
    <property type="entry name" value="Zn2/Cys6 DNA-binding domain"/>
    <property type="match status" value="1"/>
</dbReference>
<dbReference type="GO" id="GO:0008270">
    <property type="term" value="F:zinc ion binding"/>
    <property type="evidence" value="ECO:0007669"/>
    <property type="project" value="InterPro"/>
</dbReference>
<accession>A0A4S2MXT8</accession>
<organism evidence="9 10">
    <name type="scientific">Ascodesmis nigricans</name>
    <dbReference type="NCBI Taxonomy" id="341454"/>
    <lineage>
        <taxon>Eukaryota</taxon>
        <taxon>Fungi</taxon>
        <taxon>Dikarya</taxon>
        <taxon>Ascomycota</taxon>
        <taxon>Pezizomycotina</taxon>
        <taxon>Pezizomycetes</taxon>
        <taxon>Pezizales</taxon>
        <taxon>Ascodesmidaceae</taxon>
        <taxon>Ascodesmis</taxon>
    </lineage>
</organism>
<dbReference type="PROSITE" id="PS00463">
    <property type="entry name" value="ZN2_CY6_FUNGAL_1"/>
    <property type="match status" value="1"/>
</dbReference>
<proteinExistence type="predicted"/>
<feature type="compositionally biased region" description="Polar residues" evidence="7">
    <location>
        <begin position="232"/>
        <end position="241"/>
    </location>
</feature>
<keyword evidence="10" id="KW-1185">Reference proteome</keyword>
<dbReference type="Proteomes" id="UP000298138">
    <property type="component" value="Unassembled WGS sequence"/>
</dbReference>
<dbReference type="CDD" id="cd00067">
    <property type="entry name" value="GAL4"/>
    <property type="match status" value="1"/>
</dbReference>
<keyword evidence="5" id="KW-0804">Transcription</keyword>
<evidence type="ECO:0000259" key="8">
    <source>
        <dbReference type="PROSITE" id="PS50048"/>
    </source>
</evidence>
<evidence type="ECO:0000256" key="7">
    <source>
        <dbReference type="SAM" id="MobiDB-lite"/>
    </source>
</evidence>
<keyword evidence="6" id="KW-0539">Nucleus</keyword>
<protein>
    <recommendedName>
        <fullName evidence="8">Zn(2)-C6 fungal-type domain-containing protein</fullName>
    </recommendedName>
</protein>
<feature type="region of interest" description="Disordered" evidence="7">
    <location>
        <begin position="194"/>
        <end position="329"/>
    </location>
</feature>
<dbReference type="GO" id="GO:0000981">
    <property type="term" value="F:DNA-binding transcription factor activity, RNA polymerase II-specific"/>
    <property type="evidence" value="ECO:0007669"/>
    <property type="project" value="InterPro"/>
</dbReference>
<keyword evidence="1" id="KW-0479">Metal-binding</keyword>
<dbReference type="OrthoDB" id="3598904at2759"/>
<feature type="compositionally biased region" description="Polar residues" evidence="7">
    <location>
        <begin position="19"/>
        <end position="30"/>
    </location>
</feature>
<dbReference type="InterPro" id="IPR036864">
    <property type="entry name" value="Zn2-C6_fun-type_DNA-bd_sf"/>
</dbReference>
<dbReference type="SMART" id="SM00066">
    <property type="entry name" value="GAL4"/>
    <property type="match status" value="1"/>
</dbReference>
<evidence type="ECO:0000256" key="2">
    <source>
        <dbReference type="ARBA" id="ARBA00022833"/>
    </source>
</evidence>
<dbReference type="Gene3D" id="4.10.240.10">
    <property type="entry name" value="Zn(2)-C6 fungal-type DNA-binding domain"/>
    <property type="match status" value="1"/>
</dbReference>
<dbReference type="Pfam" id="PF00172">
    <property type="entry name" value="Zn_clus"/>
    <property type="match status" value="1"/>
</dbReference>
<keyword evidence="2" id="KW-0862">Zinc</keyword>
<dbReference type="PROSITE" id="PS50048">
    <property type="entry name" value="ZN2_CY6_FUNGAL_2"/>
    <property type="match status" value="1"/>
</dbReference>
<evidence type="ECO:0000256" key="1">
    <source>
        <dbReference type="ARBA" id="ARBA00022723"/>
    </source>
</evidence>
<feature type="compositionally biased region" description="Basic and acidic residues" evidence="7">
    <location>
        <begin position="1"/>
        <end position="18"/>
    </location>
</feature>
<feature type="region of interest" description="Disordered" evidence="7">
    <location>
        <begin position="1"/>
        <end position="67"/>
    </location>
</feature>
<dbReference type="InterPro" id="IPR001138">
    <property type="entry name" value="Zn2Cys6_DnaBD"/>
</dbReference>
<evidence type="ECO:0000256" key="5">
    <source>
        <dbReference type="ARBA" id="ARBA00023163"/>
    </source>
</evidence>
<reference evidence="9 10" key="1">
    <citation type="submission" date="2019-04" db="EMBL/GenBank/DDBJ databases">
        <title>Comparative genomics and transcriptomics to analyze fruiting body development in filamentous ascomycetes.</title>
        <authorList>
            <consortium name="DOE Joint Genome Institute"/>
            <person name="Lutkenhaus R."/>
            <person name="Traeger S."/>
            <person name="Breuer J."/>
            <person name="Kuo A."/>
            <person name="Lipzen A."/>
            <person name="Pangilinan J."/>
            <person name="Dilworth D."/>
            <person name="Sandor L."/>
            <person name="Poggeler S."/>
            <person name="Barry K."/>
            <person name="Grigoriev I.V."/>
            <person name="Nowrousian M."/>
        </authorList>
    </citation>
    <scope>NUCLEOTIDE SEQUENCE [LARGE SCALE GENOMIC DNA]</scope>
    <source>
        <strain evidence="9 10">CBS 389.68</strain>
    </source>
</reference>
<sequence length="329" mass="35515">METVTAKEDIQNVKKEDATSPQHEGAQPSSTGTTTNNITKNNGDNGAATDGDGKEKPPATKVSRKRTKTGCLTCRKRRIKCGEERPTCNNCIKSKRVCEGYNQRVVFKDGMNAMRQCFPMGPGRFTPIYPLQPAPGPQPLQPIAPAPPGFPRPEESVIPLDQTIPPHLRHAYADRDQQQSPAYGGIDVSVPIGLPGVSPQARQGEFRPEYQGGYHMSPVTQGSPQEYHHSPASASGSSYTMSAHPGDSASVYGDAQATYGSSPQLLGSSRSPSSSFSPPSHQSSGSSCPFNPPIPEEYITSRRPSTQPLNESFKFEDGADRRLPPLILR</sequence>